<dbReference type="EMBL" id="DVGZ01000087">
    <property type="protein sequence ID" value="HIR47622.1"/>
    <property type="molecule type" value="Genomic_DNA"/>
</dbReference>
<dbReference type="GO" id="GO:0005524">
    <property type="term" value="F:ATP binding"/>
    <property type="evidence" value="ECO:0007669"/>
    <property type="project" value="InterPro"/>
</dbReference>
<dbReference type="Pfam" id="PF07499">
    <property type="entry name" value="RuvA_C"/>
    <property type="match status" value="1"/>
</dbReference>
<dbReference type="Pfam" id="PF01330">
    <property type="entry name" value="RuvA_N"/>
    <property type="match status" value="1"/>
</dbReference>
<proteinExistence type="inferred from homology"/>
<evidence type="ECO:0000256" key="3">
    <source>
        <dbReference type="ARBA" id="ARBA00023125"/>
    </source>
</evidence>
<keyword evidence="2 6" id="KW-0227">DNA damage</keyword>
<organism evidence="9 10">
    <name type="scientific">Candidatus Caccousia avicola</name>
    <dbReference type="NCBI Taxonomy" id="2840721"/>
    <lineage>
        <taxon>Bacteria</taxon>
        <taxon>Bacillati</taxon>
        <taxon>Bacillota</taxon>
        <taxon>Clostridia</taxon>
        <taxon>Eubacteriales</taxon>
        <taxon>Oscillospiraceae</taxon>
        <taxon>Oscillospiraceae incertae sedis</taxon>
        <taxon>Candidatus Caccousia</taxon>
    </lineage>
</organism>
<dbReference type="HAMAP" id="MF_00031">
    <property type="entry name" value="DNA_HJ_migration_RuvA"/>
    <property type="match status" value="1"/>
</dbReference>
<gene>
    <name evidence="6 9" type="primary">ruvA</name>
    <name evidence="9" type="ORF">IAB89_08225</name>
</gene>
<dbReference type="CDD" id="cd14332">
    <property type="entry name" value="UBA_RuvA_C"/>
    <property type="match status" value="1"/>
</dbReference>
<evidence type="ECO:0000259" key="8">
    <source>
        <dbReference type="Pfam" id="PF07499"/>
    </source>
</evidence>
<dbReference type="InterPro" id="IPR000085">
    <property type="entry name" value="RuvA"/>
</dbReference>
<evidence type="ECO:0000256" key="5">
    <source>
        <dbReference type="ARBA" id="ARBA00023204"/>
    </source>
</evidence>
<dbReference type="InterPro" id="IPR011114">
    <property type="entry name" value="RuvA_C"/>
</dbReference>
<feature type="region of interest" description="Domain I" evidence="6">
    <location>
        <begin position="1"/>
        <end position="64"/>
    </location>
</feature>
<dbReference type="GO" id="GO:0009379">
    <property type="term" value="C:Holliday junction helicase complex"/>
    <property type="evidence" value="ECO:0007669"/>
    <property type="project" value="InterPro"/>
</dbReference>
<dbReference type="InterPro" id="IPR036267">
    <property type="entry name" value="RuvA_C_sf"/>
</dbReference>
<keyword evidence="5 6" id="KW-0234">DNA repair</keyword>
<comment type="caution">
    <text evidence="6">Lacks conserved residue(s) required for the propagation of feature annotation.</text>
</comment>
<dbReference type="AlphaFoldDB" id="A0A9D1AN12"/>
<protein>
    <recommendedName>
        <fullName evidence="6">Holliday junction branch migration complex subunit RuvA</fullName>
    </recommendedName>
</protein>
<dbReference type="InterPro" id="IPR010994">
    <property type="entry name" value="RuvA_2-like"/>
</dbReference>
<dbReference type="GO" id="GO:0006310">
    <property type="term" value="P:DNA recombination"/>
    <property type="evidence" value="ECO:0007669"/>
    <property type="project" value="UniProtKB-UniRule"/>
</dbReference>
<accession>A0A9D1AN12</accession>
<keyword evidence="1 6" id="KW-0963">Cytoplasm</keyword>
<dbReference type="Gene3D" id="1.10.150.20">
    <property type="entry name" value="5' to 3' exonuclease, C-terminal subdomain"/>
    <property type="match status" value="1"/>
</dbReference>
<dbReference type="GO" id="GO:0005737">
    <property type="term" value="C:cytoplasm"/>
    <property type="evidence" value="ECO:0007669"/>
    <property type="project" value="UniProtKB-SubCell"/>
</dbReference>
<evidence type="ECO:0000256" key="1">
    <source>
        <dbReference type="ARBA" id="ARBA00022490"/>
    </source>
</evidence>
<comment type="domain">
    <text evidence="6">Has three domains with a flexible linker between the domains II and III and assumes an 'L' shape. Domain III is highly mobile and contacts RuvB.</text>
</comment>
<feature type="domain" description="Holliday junction DNA helicase RuvA C-terminal" evidence="8">
    <location>
        <begin position="159"/>
        <end position="198"/>
    </location>
</feature>
<dbReference type="GO" id="GO:0000400">
    <property type="term" value="F:four-way junction DNA binding"/>
    <property type="evidence" value="ECO:0007669"/>
    <property type="project" value="UniProtKB-UniRule"/>
</dbReference>
<dbReference type="NCBIfam" id="TIGR00084">
    <property type="entry name" value="ruvA"/>
    <property type="match status" value="1"/>
</dbReference>
<keyword evidence="4 6" id="KW-0233">DNA recombination</keyword>
<evidence type="ECO:0000259" key="7">
    <source>
        <dbReference type="Pfam" id="PF01330"/>
    </source>
</evidence>
<comment type="similarity">
    <text evidence="6">Belongs to the RuvA family.</text>
</comment>
<dbReference type="Pfam" id="PF14520">
    <property type="entry name" value="HHH_5"/>
    <property type="match status" value="1"/>
</dbReference>
<dbReference type="Proteomes" id="UP000824242">
    <property type="component" value="Unassembled WGS sequence"/>
</dbReference>
<dbReference type="SUPFAM" id="SSF46929">
    <property type="entry name" value="DNA helicase RuvA subunit, C-terminal domain"/>
    <property type="match status" value="1"/>
</dbReference>
<reference evidence="9" key="2">
    <citation type="journal article" date="2021" name="PeerJ">
        <title>Extensive microbial diversity within the chicken gut microbiome revealed by metagenomics and culture.</title>
        <authorList>
            <person name="Gilroy R."/>
            <person name="Ravi A."/>
            <person name="Getino M."/>
            <person name="Pursley I."/>
            <person name="Horton D.L."/>
            <person name="Alikhan N.F."/>
            <person name="Baker D."/>
            <person name="Gharbi K."/>
            <person name="Hall N."/>
            <person name="Watson M."/>
            <person name="Adriaenssens E.M."/>
            <person name="Foster-Nyarko E."/>
            <person name="Jarju S."/>
            <person name="Secka A."/>
            <person name="Antonio M."/>
            <person name="Oren A."/>
            <person name="Chaudhuri R.R."/>
            <person name="La Ragione R."/>
            <person name="Hildebrand F."/>
            <person name="Pallen M.J."/>
        </authorList>
    </citation>
    <scope>NUCLEOTIDE SEQUENCE</scope>
    <source>
        <strain evidence="9">ChiSxjej1B13-7958</strain>
    </source>
</reference>
<dbReference type="Gene3D" id="2.40.50.140">
    <property type="entry name" value="Nucleic acid-binding proteins"/>
    <property type="match status" value="1"/>
</dbReference>
<dbReference type="SUPFAM" id="SSF47781">
    <property type="entry name" value="RuvA domain 2-like"/>
    <property type="match status" value="1"/>
</dbReference>
<evidence type="ECO:0000256" key="4">
    <source>
        <dbReference type="ARBA" id="ARBA00023172"/>
    </source>
</evidence>
<dbReference type="GO" id="GO:0048476">
    <property type="term" value="C:Holliday junction resolvase complex"/>
    <property type="evidence" value="ECO:0007669"/>
    <property type="project" value="UniProtKB-UniRule"/>
</dbReference>
<dbReference type="GO" id="GO:0009378">
    <property type="term" value="F:four-way junction helicase activity"/>
    <property type="evidence" value="ECO:0007669"/>
    <property type="project" value="InterPro"/>
</dbReference>
<keyword evidence="3 6" id="KW-0238">DNA-binding</keyword>
<sequence length="202" mass="20682">MIYSVSGTLVHLEPGVAVVECGGVGFKCLTSMNTQRKLPNIGGQVKLYTKLNVREDAMDLFGFATLAELSCFTMLTGVSGVGPRVGLAILSELAPEQVALAVASGDSKALTRASGVGAKLAQRIALELKDKVKKMGVVTEGGAPVSPAGVMSAAGNAANAVSALAVLGYTPSEAASVVAKFDSSLPTEELIRLSLREMGSKL</sequence>
<evidence type="ECO:0000313" key="10">
    <source>
        <dbReference type="Proteomes" id="UP000824242"/>
    </source>
</evidence>
<feature type="region of interest" description="Domain III" evidence="6">
    <location>
        <begin position="154"/>
        <end position="202"/>
    </location>
</feature>
<dbReference type="Gene3D" id="1.10.8.10">
    <property type="entry name" value="DNA helicase RuvA subunit, C-terminal domain"/>
    <property type="match status" value="1"/>
</dbReference>
<comment type="caution">
    <text evidence="9">The sequence shown here is derived from an EMBL/GenBank/DDBJ whole genome shotgun (WGS) entry which is preliminary data.</text>
</comment>
<dbReference type="GO" id="GO:0006281">
    <property type="term" value="P:DNA repair"/>
    <property type="evidence" value="ECO:0007669"/>
    <property type="project" value="UniProtKB-UniRule"/>
</dbReference>
<dbReference type="InterPro" id="IPR013849">
    <property type="entry name" value="DNA_helicase_Holl-junc_RuvA_I"/>
</dbReference>
<reference evidence="9" key="1">
    <citation type="submission" date="2020-10" db="EMBL/GenBank/DDBJ databases">
        <authorList>
            <person name="Gilroy R."/>
        </authorList>
    </citation>
    <scope>NUCLEOTIDE SEQUENCE</scope>
    <source>
        <strain evidence="9">ChiSxjej1B13-7958</strain>
    </source>
</reference>
<dbReference type="SUPFAM" id="SSF50249">
    <property type="entry name" value="Nucleic acid-binding proteins"/>
    <property type="match status" value="1"/>
</dbReference>
<evidence type="ECO:0000256" key="6">
    <source>
        <dbReference type="HAMAP-Rule" id="MF_00031"/>
    </source>
</evidence>
<feature type="domain" description="DNA helicase Holliday junction RuvA type" evidence="7">
    <location>
        <begin position="1"/>
        <end position="62"/>
    </location>
</feature>
<dbReference type="InterPro" id="IPR012340">
    <property type="entry name" value="NA-bd_OB-fold"/>
</dbReference>
<evidence type="ECO:0000313" key="9">
    <source>
        <dbReference type="EMBL" id="HIR47622.1"/>
    </source>
</evidence>
<name>A0A9D1AN12_9FIRM</name>
<comment type="subcellular location">
    <subcellularLocation>
        <location evidence="6">Cytoplasm</location>
    </subcellularLocation>
</comment>
<comment type="function">
    <text evidence="6">The RuvA-RuvB-RuvC complex processes Holliday junction (HJ) DNA during genetic recombination and DNA repair, while the RuvA-RuvB complex plays an important role in the rescue of blocked DNA replication forks via replication fork reversal (RFR). RuvA specifically binds to HJ cruciform DNA, conferring on it an open structure. The RuvB hexamer acts as an ATP-dependent pump, pulling dsDNA into and through the RuvAB complex. HJ branch migration allows RuvC to scan DNA until it finds its consensus sequence, where it cleaves and resolves the cruciform DNA.</text>
</comment>
<evidence type="ECO:0000256" key="2">
    <source>
        <dbReference type="ARBA" id="ARBA00022763"/>
    </source>
</evidence>
<comment type="subunit">
    <text evidence="6">Homotetramer. Forms an RuvA(8)-RuvB(12)-Holliday junction (HJ) complex. HJ DNA is sandwiched between 2 RuvA tetramers; dsDNA enters through RuvA and exits via RuvB. An RuvB hexamer assembles on each DNA strand where it exits the tetramer. Each RuvB hexamer is contacted by two RuvA subunits (via domain III) on 2 adjacent RuvB subunits; this complex drives branch migration. In the full resolvosome a probable DNA-RuvA(4)-RuvB(12)-RuvC(2) complex forms which resolves the HJ.</text>
</comment>